<keyword evidence="3" id="KW-1003">Cell membrane</keyword>
<reference evidence="9" key="2">
    <citation type="submission" date="2021-04" db="EMBL/GenBank/DDBJ databases">
        <authorList>
            <person name="Gilroy R."/>
        </authorList>
    </citation>
    <scope>NUCLEOTIDE SEQUENCE</scope>
    <source>
        <strain evidence="9">MalCec1-1739</strain>
    </source>
</reference>
<keyword evidence="6 8" id="KW-1133">Transmembrane helix</keyword>
<comment type="caution">
    <text evidence="9">The sequence shown here is derived from an EMBL/GenBank/DDBJ whole genome shotgun (WGS) entry which is preliminary data.</text>
</comment>
<evidence type="ECO:0000256" key="7">
    <source>
        <dbReference type="ARBA" id="ARBA00023136"/>
    </source>
</evidence>
<name>A0A9D2ZUR9_9BACT</name>
<dbReference type="InterPro" id="IPR007227">
    <property type="entry name" value="Cell_shape_determining_MreD"/>
</dbReference>
<evidence type="ECO:0000256" key="4">
    <source>
        <dbReference type="ARBA" id="ARBA00022692"/>
    </source>
</evidence>
<feature type="transmembrane region" description="Helical" evidence="8">
    <location>
        <begin position="141"/>
        <end position="159"/>
    </location>
</feature>
<keyword evidence="5" id="KW-0133">Cell shape</keyword>
<dbReference type="NCBIfam" id="TIGR03426">
    <property type="entry name" value="shape_MreD"/>
    <property type="match status" value="1"/>
</dbReference>
<dbReference type="GO" id="GO:0008360">
    <property type="term" value="P:regulation of cell shape"/>
    <property type="evidence" value="ECO:0007669"/>
    <property type="project" value="UniProtKB-KW"/>
</dbReference>
<feature type="transmembrane region" description="Helical" evidence="8">
    <location>
        <begin position="112"/>
        <end position="135"/>
    </location>
</feature>
<reference evidence="9" key="1">
    <citation type="journal article" date="2021" name="PeerJ">
        <title>Extensive microbial diversity within the chicken gut microbiome revealed by metagenomics and culture.</title>
        <authorList>
            <person name="Gilroy R."/>
            <person name="Ravi A."/>
            <person name="Getino M."/>
            <person name="Pursley I."/>
            <person name="Horton D.L."/>
            <person name="Alikhan N.F."/>
            <person name="Baker D."/>
            <person name="Gharbi K."/>
            <person name="Hall N."/>
            <person name="Watson M."/>
            <person name="Adriaenssens E.M."/>
            <person name="Foster-Nyarko E."/>
            <person name="Jarju S."/>
            <person name="Secka A."/>
            <person name="Antonio M."/>
            <person name="Oren A."/>
            <person name="Chaudhuri R.R."/>
            <person name="La Ragione R."/>
            <person name="Hildebrand F."/>
            <person name="Pallen M.J."/>
        </authorList>
    </citation>
    <scope>NUCLEOTIDE SEQUENCE</scope>
    <source>
        <strain evidence="9">MalCec1-1739</strain>
    </source>
</reference>
<evidence type="ECO:0000256" key="1">
    <source>
        <dbReference type="ARBA" id="ARBA00004651"/>
    </source>
</evidence>
<keyword evidence="4 8" id="KW-0812">Transmembrane</keyword>
<evidence type="ECO:0000313" key="9">
    <source>
        <dbReference type="EMBL" id="HJD53362.1"/>
    </source>
</evidence>
<dbReference type="GO" id="GO:0005886">
    <property type="term" value="C:plasma membrane"/>
    <property type="evidence" value="ECO:0007669"/>
    <property type="project" value="UniProtKB-SubCell"/>
</dbReference>
<evidence type="ECO:0000256" key="8">
    <source>
        <dbReference type="SAM" id="Phobius"/>
    </source>
</evidence>
<evidence type="ECO:0000256" key="5">
    <source>
        <dbReference type="ARBA" id="ARBA00022960"/>
    </source>
</evidence>
<comment type="subcellular location">
    <subcellularLocation>
        <location evidence="1">Cell membrane</location>
        <topology evidence="1">Multi-pass membrane protein</topology>
    </subcellularLocation>
</comment>
<gene>
    <name evidence="9" type="primary">mreD</name>
    <name evidence="9" type="ORF">IAA93_06535</name>
</gene>
<dbReference type="EMBL" id="DWUP01000150">
    <property type="protein sequence ID" value="HJD53362.1"/>
    <property type="molecule type" value="Genomic_DNA"/>
</dbReference>
<sequence>MAKYLNRAVWALVLIVVQAFVLNNINLFGYATPYLYIYVLLRMETDESPNNAMLWAFACGLLVDVFSNTPGVNAAASVLLAFLRPAILRLYVSREALEHDAPSLKVAGPSSFAKYAATAILIHHAAVVLLCYFDLGSPWDISARVLASSAFTFALVLVIENIRR</sequence>
<feature type="transmembrane region" description="Helical" evidence="8">
    <location>
        <begin position="12"/>
        <end position="40"/>
    </location>
</feature>
<dbReference type="Proteomes" id="UP000787625">
    <property type="component" value="Unassembled WGS sequence"/>
</dbReference>
<protein>
    <submittedName>
        <fullName evidence="9">Rod shape-determining protein MreD</fullName>
    </submittedName>
</protein>
<proteinExistence type="inferred from homology"/>
<organism evidence="9 10">
    <name type="scientific">Candidatus Avibacteroides avistercoris</name>
    <dbReference type="NCBI Taxonomy" id="2840690"/>
    <lineage>
        <taxon>Bacteria</taxon>
        <taxon>Pseudomonadati</taxon>
        <taxon>Bacteroidota</taxon>
        <taxon>Bacteroidia</taxon>
        <taxon>Bacteroidales</taxon>
        <taxon>Bacteroidaceae</taxon>
        <taxon>Bacteroidaceae incertae sedis</taxon>
        <taxon>Candidatus Avibacteroides</taxon>
    </lineage>
</organism>
<dbReference type="AlphaFoldDB" id="A0A9D2ZUR9"/>
<keyword evidence="7 8" id="KW-0472">Membrane</keyword>
<accession>A0A9D2ZUR9</accession>
<comment type="similarity">
    <text evidence="2">Belongs to the MreD family.</text>
</comment>
<evidence type="ECO:0000256" key="3">
    <source>
        <dbReference type="ARBA" id="ARBA00022475"/>
    </source>
</evidence>
<evidence type="ECO:0000256" key="2">
    <source>
        <dbReference type="ARBA" id="ARBA00007776"/>
    </source>
</evidence>
<evidence type="ECO:0000313" key="10">
    <source>
        <dbReference type="Proteomes" id="UP000787625"/>
    </source>
</evidence>
<evidence type="ECO:0000256" key="6">
    <source>
        <dbReference type="ARBA" id="ARBA00022989"/>
    </source>
</evidence>